<dbReference type="GO" id="GO:0046872">
    <property type="term" value="F:metal ion binding"/>
    <property type="evidence" value="ECO:0007669"/>
    <property type="project" value="UniProtKB-KW"/>
</dbReference>
<reference evidence="2 3" key="1">
    <citation type="submission" date="2019-11" db="EMBL/GenBank/DDBJ databases">
        <title>Pedobacter sp. HMF7647 Genome sequencing and assembly.</title>
        <authorList>
            <person name="Kang H."/>
            <person name="Kim H."/>
            <person name="Joh K."/>
        </authorList>
    </citation>
    <scope>NUCLEOTIDE SEQUENCE [LARGE SCALE GENOMIC DNA]</scope>
    <source>
        <strain evidence="2 3">HMF7647</strain>
    </source>
</reference>
<comment type="caution">
    <text evidence="2">The sequence shown here is derived from an EMBL/GenBank/DDBJ whole genome shotgun (WGS) entry which is preliminary data.</text>
</comment>
<feature type="binding site" evidence="1">
    <location>
        <position position="107"/>
    </location>
    <ligand>
        <name>a divalent metal cation</name>
        <dbReference type="ChEBI" id="CHEBI:60240"/>
        <label>2</label>
    </ligand>
</feature>
<feature type="binding site" evidence="1">
    <location>
        <position position="72"/>
    </location>
    <ligand>
        <name>a divalent metal cation</name>
        <dbReference type="ChEBI" id="CHEBI:60240"/>
        <label>1</label>
    </ligand>
</feature>
<evidence type="ECO:0000256" key="1">
    <source>
        <dbReference type="PIRSR" id="PIRSR005902-1"/>
    </source>
</evidence>
<dbReference type="Gene3D" id="3.20.20.140">
    <property type="entry name" value="Metal-dependent hydrolases"/>
    <property type="match status" value="1"/>
</dbReference>
<protein>
    <submittedName>
        <fullName evidence="2">Uncharacterized protein</fullName>
    </submittedName>
</protein>
<accession>A0A7K1YCC3</accession>
<dbReference type="PIRSF" id="PIRSF005902">
    <property type="entry name" value="DNase_TatD"/>
    <property type="match status" value="1"/>
</dbReference>
<dbReference type="SUPFAM" id="SSF51556">
    <property type="entry name" value="Metallo-dependent hydrolases"/>
    <property type="match status" value="1"/>
</dbReference>
<dbReference type="Pfam" id="PF01026">
    <property type="entry name" value="TatD_DNase"/>
    <property type="match status" value="1"/>
</dbReference>
<evidence type="ECO:0000313" key="3">
    <source>
        <dbReference type="Proteomes" id="UP000466586"/>
    </source>
</evidence>
<dbReference type="PANTHER" id="PTHR46124">
    <property type="entry name" value="D-AMINOACYL-TRNA DEACYLASE"/>
    <property type="match status" value="1"/>
</dbReference>
<dbReference type="GO" id="GO:0016788">
    <property type="term" value="F:hydrolase activity, acting on ester bonds"/>
    <property type="evidence" value="ECO:0007669"/>
    <property type="project" value="InterPro"/>
</dbReference>
<keyword evidence="1" id="KW-0479">Metal-binding</keyword>
<gene>
    <name evidence="2" type="ORF">GS399_14755</name>
</gene>
<dbReference type="InterPro" id="IPR001130">
    <property type="entry name" value="TatD-like"/>
</dbReference>
<organism evidence="2 3">
    <name type="scientific">Hufsiella arboris</name>
    <dbReference type="NCBI Taxonomy" id="2695275"/>
    <lineage>
        <taxon>Bacteria</taxon>
        <taxon>Pseudomonadati</taxon>
        <taxon>Bacteroidota</taxon>
        <taxon>Sphingobacteriia</taxon>
        <taxon>Sphingobacteriales</taxon>
        <taxon>Sphingobacteriaceae</taxon>
        <taxon>Hufsiella</taxon>
    </lineage>
</organism>
<name>A0A7K1YCC3_9SPHI</name>
<sequence length="226" mass="26041">MFLNLHSHNQTDYFTLRNIILSQDNELFISSEQDGIFSVGIHPWFIDENDYQSQKNVLTEWCAKPSVIAVGESGLDRLRGPDLETQKTVFVDHIELAEKLSKPLILHCVKCYSEIMGIMNELKPKIPFIFHGFNNNEQIADQLLAHDCYFSLGKALSFPDSNASKLLRRIDLDRLFLESDYSELPIEEIYKLAADQRNISTDKLKEVIFANWKKVGLLPSDKVYEK</sequence>
<dbReference type="EMBL" id="WVHT01000007">
    <property type="protein sequence ID" value="MXV52236.1"/>
    <property type="molecule type" value="Genomic_DNA"/>
</dbReference>
<proteinExistence type="predicted"/>
<feature type="binding site" evidence="1">
    <location>
        <position position="180"/>
    </location>
    <ligand>
        <name>a divalent metal cation</name>
        <dbReference type="ChEBI" id="CHEBI:60240"/>
        <label>1</label>
    </ligand>
</feature>
<dbReference type="AlphaFoldDB" id="A0A7K1YCC3"/>
<keyword evidence="3" id="KW-1185">Reference proteome</keyword>
<dbReference type="Proteomes" id="UP000466586">
    <property type="component" value="Unassembled WGS sequence"/>
</dbReference>
<feature type="binding site" evidence="1">
    <location>
        <position position="131"/>
    </location>
    <ligand>
        <name>a divalent metal cation</name>
        <dbReference type="ChEBI" id="CHEBI:60240"/>
        <label>2</label>
    </ligand>
</feature>
<dbReference type="PANTHER" id="PTHR46124:SF2">
    <property type="entry name" value="D-AMINOACYL-TRNA DEACYLASE"/>
    <property type="match status" value="1"/>
</dbReference>
<dbReference type="InterPro" id="IPR032466">
    <property type="entry name" value="Metal_Hydrolase"/>
</dbReference>
<evidence type="ECO:0000313" key="2">
    <source>
        <dbReference type="EMBL" id="MXV52236.1"/>
    </source>
</evidence>
<dbReference type="RefSeq" id="WP_160845416.1">
    <property type="nucleotide sequence ID" value="NZ_WVHT01000007.1"/>
</dbReference>